<dbReference type="Proteomes" id="UP000735302">
    <property type="component" value="Unassembled WGS sequence"/>
</dbReference>
<evidence type="ECO:0000313" key="3">
    <source>
        <dbReference type="Proteomes" id="UP000735302"/>
    </source>
</evidence>
<dbReference type="InterPro" id="IPR031751">
    <property type="entry name" value="DUF4735"/>
</dbReference>
<dbReference type="EMBL" id="BLXT01000427">
    <property type="protein sequence ID" value="GFN76825.1"/>
    <property type="molecule type" value="Genomic_DNA"/>
</dbReference>
<organism evidence="2 3">
    <name type="scientific">Plakobranchus ocellatus</name>
    <dbReference type="NCBI Taxonomy" id="259542"/>
    <lineage>
        <taxon>Eukaryota</taxon>
        <taxon>Metazoa</taxon>
        <taxon>Spiralia</taxon>
        <taxon>Lophotrochozoa</taxon>
        <taxon>Mollusca</taxon>
        <taxon>Gastropoda</taxon>
        <taxon>Heterobranchia</taxon>
        <taxon>Euthyneura</taxon>
        <taxon>Panpulmonata</taxon>
        <taxon>Sacoglossa</taxon>
        <taxon>Placobranchoidea</taxon>
        <taxon>Plakobranchidae</taxon>
        <taxon>Plakobranchus</taxon>
    </lineage>
</organism>
<dbReference type="GO" id="GO:0005829">
    <property type="term" value="C:cytosol"/>
    <property type="evidence" value="ECO:0007669"/>
    <property type="project" value="TreeGrafter"/>
</dbReference>
<feature type="signal peptide" evidence="1">
    <location>
        <begin position="1"/>
        <end position="23"/>
    </location>
</feature>
<keyword evidence="3" id="KW-1185">Reference proteome</keyword>
<comment type="caution">
    <text evidence="2">The sequence shown here is derived from an EMBL/GenBank/DDBJ whole genome shotgun (WGS) entry which is preliminary data.</text>
</comment>
<keyword evidence="1" id="KW-0732">Signal</keyword>
<accession>A0AAV3Y2Y8</accession>
<name>A0AAV3Y2Y8_9GAST</name>
<feature type="chain" id="PRO_5043629560" evidence="1">
    <location>
        <begin position="24"/>
        <end position="418"/>
    </location>
</feature>
<evidence type="ECO:0000256" key="1">
    <source>
        <dbReference type="SAM" id="SignalP"/>
    </source>
</evidence>
<dbReference type="AlphaFoldDB" id="A0AAV3Y2Y8"/>
<dbReference type="PANTHER" id="PTHR33539">
    <property type="entry name" value="UPF0764 PROTEIN C16ORF89"/>
    <property type="match status" value="1"/>
</dbReference>
<protein>
    <submittedName>
        <fullName evidence="2">Upf0764 protein c16orf89</fullName>
    </submittedName>
</protein>
<gene>
    <name evidence="2" type="ORF">PoB_000333100</name>
</gene>
<dbReference type="PANTHER" id="PTHR33539:SF1">
    <property type="entry name" value="UPF0764 PROTEIN C16ORF89"/>
    <property type="match status" value="1"/>
</dbReference>
<evidence type="ECO:0000313" key="2">
    <source>
        <dbReference type="EMBL" id="GFN76825.1"/>
    </source>
</evidence>
<dbReference type="Pfam" id="PF15882">
    <property type="entry name" value="DUF4735"/>
    <property type="match status" value="1"/>
</dbReference>
<sequence>MRTLVKSLTSLTLMGVIIVLSMSKSSQTSALASEYQVEDKSDLMNIFRRHASLEAKDVPKLKLKLLQDVLGALEKAIRFFVQDYADINVDGLFGIRLAQGSIESVLEECSNGQLVCPNDLVRALEKFTTTIKITGKKTEPYLEAEDPDYFHNFYSVISEGYVLDYRPEILGTARSVPDSDLKYDETLGDVCFNLLIGTGKVNERPAPKCTITRECWDFMSLPNLKAYFITHQLLYYIFIDKYGCVEEARLFDSDNNPSVIRHREREKCRSILGEVREEYNGGHVDMLRQDLFLEQVVLCGMLGFEDFFADEYITMILSWQYQPGCFSMTPHLIEMNLGPPRYRTGVTKLMAMLRKESYDIQNSPVGTGRKLMREVLMEDNCLSHKTGLGIGTLGAFLRYLMELIYSTSPHQPLRVNPI</sequence>
<reference evidence="2 3" key="1">
    <citation type="journal article" date="2021" name="Elife">
        <title>Chloroplast acquisition without the gene transfer in kleptoplastic sea slugs, Plakobranchus ocellatus.</title>
        <authorList>
            <person name="Maeda T."/>
            <person name="Takahashi S."/>
            <person name="Yoshida T."/>
            <person name="Shimamura S."/>
            <person name="Takaki Y."/>
            <person name="Nagai Y."/>
            <person name="Toyoda A."/>
            <person name="Suzuki Y."/>
            <person name="Arimoto A."/>
            <person name="Ishii H."/>
            <person name="Satoh N."/>
            <person name="Nishiyama T."/>
            <person name="Hasebe M."/>
            <person name="Maruyama T."/>
            <person name="Minagawa J."/>
            <person name="Obokata J."/>
            <person name="Shigenobu S."/>
        </authorList>
    </citation>
    <scope>NUCLEOTIDE SEQUENCE [LARGE SCALE GENOMIC DNA]</scope>
</reference>
<proteinExistence type="predicted"/>
<dbReference type="GO" id="GO:0016020">
    <property type="term" value="C:membrane"/>
    <property type="evidence" value="ECO:0007669"/>
    <property type="project" value="TreeGrafter"/>
</dbReference>